<dbReference type="Proteomes" id="UP000176846">
    <property type="component" value="Unassembled WGS sequence"/>
</dbReference>
<dbReference type="EMBL" id="MGEK01000033">
    <property type="protein sequence ID" value="OGL81117.1"/>
    <property type="molecule type" value="Genomic_DNA"/>
</dbReference>
<comment type="similarity">
    <text evidence="1 2">Belongs to the small heat shock protein (HSP20) family.</text>
</comment>
<sequence length="156" mass="16869">MSAKIFKNNSSEESVSISVPVPDDAEAVRSLGSPSAGGSNTWARPEGELAIDVYVTPSAVVVRTAMAGVRPQDINISLHNDLLTIRGTRLEEEAIEADCYMLQECYWGSFSRSVILPVPVEARGAEAVMKNGILKVILPRVNPSLVSLHIDDLSYE</sequence>
<dbReference type="Gene3D" id="2.60.40.790">
    <property type="match status" value="1"/>
</dbReference>
<dbReference type="CDD" id="cd06464">
    <property type="entry name" value="ACD_sHsps-like"/>
    <property type="match status" value="1"/>
</dbReference>
<dbReference type="AlphaFoldDB" id="A0A1F7UTX7"/>
<comment type="caution">
    <text evidence="4">The sequence shown here is derived from an EMBL/GenBank/DDBJ whole genome shotgun (WGS) entry which is preliminary data.</text>
</comment>
<proteinExistence type="inferred from homology"/>
<dbReference type="InterPro" id="IPR031107">
    <property type="entry name" value="Small_HSP"/>
</dbReference>
<dbReference type="SUPFAM" id="SSF49764">
    <property type="entry name" value="HSP20-like chaperones"/>
    <property type="match status" value="1"/>
</dbReference>
<dbReference type="PROSITE" id="PS01031">
    <property type="entry name" value="SHSP"/>
    <property type="match status" value="1"/>
</dbReference>
<organism evidence="4 5">
    <name type="scientific">Candidatus Uhrbacteria bacterium RIFCSPLOWO2_01_FULL_47_25</name>
    <dbReference type="NCBI Taxonomy" id="1802402"/>
    <lineage>
        <taxon>Bacteria</taxon>
        <taxon>Candidatus Uhriibacteriota</taxon>
    </lineage>
</organism>
<feature type="domain" description="SHSP" evidence="3">
    <location>
        <begin position="42"/>
        <end position="156"/>
    </location>
</feature>
<evidence type="ECO:0000256" key="2">
    <source>
        <dbReference type="RuleBase" id="RU003616"/>
    </source>
</evidence>
<evidence type="ECO:0000313" key="4">
    <source>
        <dbReference type="EMBL" id="OGL81117.1"/>
    </source>
</evidence>
<evidence type="ECO:0000259" key="3">
    <source>
        <dbReference type="PROSITE" id="PS01031"/>
    </source>
</evidence>
<name>A0A1F7UTX7_9BACT</name>
<dbReference type="Pfam" id="PF00011">
    <property type="entry name" value="HSP20"/>
    <property type="match status" value="1"/>
</dbReference>
<gene>
    <name evidence="4" type="ORF">A2936_00765</name>
</gene>
<evidence type="ECO:0000256" key="1">
    <source>
        <dbReference type="PROSITE-ProRule" id="PRU00285"/>
    </source>
</evidence>
<protein>
    <recommendedName>
        <fullName evidence="3">SHSP domain-containing protein</fullName>
    </recommendedName>
</protein>
<evidence type="ECO:0000313" key="5">
    <source>
        <dbReference type="Proteomes" id="UP000176846"/>
    </source>
</evidence>
<accession>A0A1F7UTX7</accession>
<dbReference type="InterPro" id="IPR002068">
    <property type="entry name" value="A-crystallin/Hsp20_dom"/>
</dbReference>
<dbReference type="InterPro" id="IPR008978">
    <property type="entry name" value="HSP20-like_chaperone"/>
</dbReference>
<reference evidence="4 5" key="1">
    <citation type="journal article" date="2016" name="Nat. Commun.">
        <title>Thousands of microbial genomes shed light on interconnected biogeochemical processes in an aquifer system.</title>
        <authorList>
            <person name="Anantharaman K."/>
            <person name="Brown C.T."/>
            <person name="Hug L.A."/>
            <person name="Sharon I."/>
            <person name="Castelle C.J."/>
            <person name="Probst A.J."/>
            <person name="Thomas B.C."/>
            <person name="Singh A."/>
            <person name="Wilkins M.J."/>
            <person name="Karaoz U."/>
            <person name="Brodie E.L."/>
            <person name="Williams K.H."/>
            <person name="Hubbard S.S."/>
            <person name="Banfield J.F."/>
        </authorList>
    </citation>
    <scope>NUCLEOTIDE SEQUENCE [LARGE SCALE GENOMIC DNA]</scope>
</reference>
<dbReference type="PANTHER" id="PTHR11527">
    <property type="entry name" value="HEAT-SHOCK PROTEIN 20 FAMILY MEMBER"/>
    <property type="match status" value="1"/>
</dbReference>